<dbReference type="PANTHER" id="PTHR19367">
    <property type="entry name" value="T-CELL RECEPTOR ALPHA CHAIN V REGION"/>
    <property type="match status" value="1"/>
</dbReference>
<gene>
    <name evidence="7" type="ORF">F2P81_000072</name>
</gene>
<dbReference type="InterPro" id="IPR007110">
    <property type="entry name" value="Ig-like_dom"/>
</dbReference>
<feature type="domain" description="Ig-like" evidence="6">
    <location>
        <begin position="202"/>
        <end position="304"/>
    </location>
</feature>
<dbReference type="InterPro" id="IPR042566">
    <property type="entry name" value="L1_C"/>
</dbReference>
<dbReference type="InterPro" id="IPR036179">
    <property type="entry name" value="Ig-like_dom_sf"/>
</dbReference>
<proteinExistence type="predicted"/>
<keyword evidence="4" id="KW-0393">Immunoglobulin domain</keyword>
<evidence type="ECO:0000256" key="3">
    <source>
        <dbReference type="ARBA" id="ARBA00023170"/>
    </source>
</evidence>
<evidence type="ECO:0000256" key="2">
    <source>
        <dbReference type="ARBA" id="ARBA00023130"/>
    </source>
</evidence>
<evidence type="ECO:0000313" key="7">
    <source>
        <dbReference type="EMBL" id="KAF0046439.1"/>
    </source>
</evidence>
<dbReference type="GO" id="GO:0042101">
    <property type="term" value="C:T cell receptor complex"/>
    <property type="evidence" value="ECO:0007669"/>
    <property type="project" value="UniProtKB-KW"/>
</dbReference>
<evidence type="ECO:0000256" key="5">
    <source>
        <dbReference type="ARBA" id="ARBA00043266"/>
    </source>
</evidence>
<dbReference type="InterPro" id="IPR013783">
    <property type="entry name" value="Ig-like_fold"/>
</dbReference>
<dbReference type="AlphaFoldDB" id="A0A6A4TNN8"/>
<dbReference type="Proteomes" id="UP000438429">
    <property type="component" value="Unassembled WGS sequence"/>
</dbReference>
<evidence type="ECO:0000259" key="6">
    <source>
        <dbReference type="PROSITE" id="PS50835"/>
    </source>
</evidence>
<dbReference type="Gene3D" id="3.30.250.20">
    <property type="entry name" value="L1 transposable element, C-terminal domain"/>
    <property type="match status" value="1"/>
</dbReference>
<dbReference type="EMBL" id="VEVO01000001">
    <property type="protein sequence ID" value="KAF0046439.1"/>
    <property type="molecule type" value="Genomic_DNA"/>
</dbReference>
<keyword evidence="3" id="KW-0675">Receptor</keyword>
<accession>A0A6A4TNN8</accession>
<evidence type="ECO:0000313" key="8">
    <source>
        <dbReference type="Proteomes" id="UP000438429"/>
    </source>
</evidence>
<protein>
    <recommendedName>
        <fullName evidence="6">Ig-like domain-containing protein</fullName>
    </recommendedName>
</protein>
<keyword evidence="1" id="KW-0732">Signal</keyword>
<dbReference type="InterPro" id="IPR051287">
    <property type="entry name" value="TCR_variable_region"/>
</dbReference>
<reference evidence="7 8" key="1">
    <citation type="submission" date="2019-06" db="EMBL/GenBank/DDBJ databases">
        <title>Draft genomes of female and male turbot (Scophthalmus maximus).</title>
        <authorList>
            <person name="Xu H."/>
            <person name="Xu X.-W."/>
            <person name="Shao C."/>
            <person name="Chen S."/>
        </authorList>
    </citation>
    <scope>NUCLEOTIDE SEQUENCE [LARGE SCALE GENOMIC DNA]</scope>
    <source>
        <strain evidence="7">Ysfricsl-2016a</strain>
        <tissue evidence="7">Blood</tissue>
    </source>
</reference>
<dbReference type="InterPro" id="IPR003599">
    <property type="entry name" value="Ig_sub"/>
</dbReference>
<sequence length="341" mass="38169">MDKKRREFLEAKKFRALGIPYRMLFPAVLCIAHDNKVQLFKPPAEAQSLQTSIDQEQAICEADQSITIIKNITTRANDKPWFTRAFAYRPKRSTDDAIATALHLRLAHLENNKSYVRMLFIDFSSAVWYGSCSAADQKALQRVNLDLSPLECILAAEVDNARNNAKLVGKLLYIARKTILKFWISKDARGLAIDISCGELTPVKTEEFSVEGRTVTLSCNDTKLSSSDYFFWYRQHPGKPPEFLISHSASGEVTAPTSGLMIKVEQNQINMIISSAAVSDSAVYYCALRPTVTGNNTTLYKNLCSKQVNTPHGPLEGVTPCHTSVFLFIQILLGEDSHQRE</sequence>
<keyword evidence="2" id="KW-1064">Adaptive immunity</keyword>
<evidence type="ECO:0000256" key="4">
    <source>
        <dbReference type="ARBA" id="ARBA00023319"/>
    </source>
</evidence>
<dbReference type="Gene3D" id="2.60.40.10">
    <property type="entry name" value="Immunoglobulins"/>
    <property type="match status" value="1"/>
</dbReference>
<organism evidence="7 8">
    <name type="scientific">Scophthalmus maximus</name>
    <name type="common">Turbot</name>
    <name type="synonym">Psetta maxima</name>
    <dbReference type="NCBI Taxonomy" id="52904"/>
    <lineage>
        <taxon>Eukaryota</taxon>
        <taxon>Metazoa</taxon>
        <taxon>Chordata</taxon>
        <taxon>Craniata</taxon>
        <taxon>Vertebrata</taxon>
        <taxon>Euteleostomi</taxon>
        <taxon>Actinopterygii</taxon>
        <taxon>Neopterygii</taxon>
        <taxon>Teleostei</taxon>
        <taxon>Neoteleostei</taxon>
        <taxon>Acanthomorphata</taxon>
        <taxon>Carangaria</taxon>
        <taxon>Pleuronectiformes</taxon>
        <taxon>Pleuronectoidei</taxon>
        <taxon>Scophthalmidae</taxon>
        <taxon>Scophthalmus</taxon>
    </lineage>
</organism>
<keyword evidence="5" id="KW-0391">Immunity</keyword>
<dbReference type="GO" id="GO:0002250">
    <property type="term" value="P:adaptive immune response"/>
    <property type="evidence" value="ECO:0007669"/>
    <property type="project" value="UniProtKB-KW"/>
</dbReference>
<dbReference type="PROSITE" id="PS50835">
    <property type="entry name" value="IG_LIKE"/>
    <property type="match status" value="1"/>
</dbReference>
<dbReference type="InterPro" id="IPR013106">
    <property type="entry name" value="Ig_V-set"/>
</dbReference>
<name>A0A6A4TNN8_SCOMX</name>
<dbReference type="Pfam" id="PF07686">
    <property type="entry name" value="V-set"/>
    <property type="match status" value="1"/>
</dbReference>
<dbReference type="SMART" id="SM00406">
    <property type="entry name" value="IGv"/>
    <property type="match status" value="1"/>
</dbReference>
<dbReference type="PANTHER" id="PTHR19367:SF18">
    <property type="entry name" value="T CELL RECEPTOR ALPHA VARIABLE 16"/>
    <property type="match status" value="1"/>
</dbReference>
<comment type="caution">
    <text evidence="7">The sequence shown here is derived from an EMBL/GenBank/DDBJ whole genome shotgun (WGS) entry which is preliminary data.</text>
</comment>
<evidence type="ECO:0000256" key="1">
    <source>
        <dbReference type="ARBA" id="ARBA00022729"/>
    </source>
</evidence>
<dbReference type="SUPFAM" id="SSF48726">
    <property type="entry name" value="Immunoglobulin"/>
    <property type="match status" value="1"/>
</dbReference>
<dbReference type="SMART" id="SM00409">
    <property type="entry name" value="IG"/>
    <property type="match status" value="1"/>
</dbReference>
<keyword evidence="5" id="KW-1279">T cell receptor</keyword>